<dbReference type="WBParaSite" id="ALUE_0000540201-mRNA-1">
    <property type="protein sequence ID" value="ALUE_0000540201-mRNA-1"/>
    <property type="gene ID" value="ALUE_0000540201"/>
</dbReference>
<sequence length="44" mass="5075">MYSFRDIAFAVIIVSTRVRLSQPLDPFEHELSTIFIPFTTLQSS</sequence>
<dbReference type="AlphaFoldDB" id="A0A0M3HSG0"/>
<dbReference type="Proteomes" id="UP000036681">
    <property type="component" value="Unplaced"/>
</dbReference>
<evidence type="ECO:0000313" key="2">
    <source>
        <dbReference type="WBParaSite" id="ALUE_0000540201-mRNA-1"/>
    </source>
</evidence>
<reference evidence="2" key="1">
    <citation type="submission" date="2017-02" db="UniProtKB">
        <authorList>
            <consortium name="WormBaseParasite"/>
        </authorList>
    </citation>
    <scope>IDENTIFICATION</scope>
</reference>
<accession>A0A0M3HSG0</accession>
<evidence type="ECO:0000313" key="1">
    <source>
        <dbReference type="Proteomes" id="UP000036681"/>
    </source>
</evidence>
<organism evidence="1 2">
    <name type="scientific">Ascaris lumbricoides</name>
    <name type="common">Giant roundworm</name>
    <dbReference type="NCBI Taxonomy" id="6252"/>
    <lineage>
        <taxon>Eukaryota</taxon>
        <taxon>Metazoa</taxon>
        <taxon>Ecdysozoa</taxon>
        <taxon>Nematoda</taxon>
        <taxon>Chromadorea</taxon>
        <taxon>Rhabditida</taxon>
        <taxon>Spirurina</taxon>
        <taxon>Ascaridomorpha</taxon>
        <taxon>Ascaridoidea</taxon>
        <taxon>Ascarididae</taxon>
        <taxon>Ascaris</taxon>
    </lineage>
</organism>
<keyword evidence="1" id="KW-1185">Reference proteome</keyword>
<protein>
    <submittedName>
        <fullName evidence="2">Uncharacterized protein</fullName>
    </submittedName>
</protein>
<proteinExistence type="predicted"/>
<name>A0A0M3HSG0_ASCLU</name>